<reference evidence="1 2" key="1">
    <citation type="journal article" date="2012" name="J. Bacteriol.">
        <title>Complete genome sequences of Desulfosporosinus orientis DSM765T, Desulfosporosinus youngiae DSM17734T, Desulfosporosinus meridiei DSM13257T, and Desulfosporosinus acidiphilus DSM22704T.</title>
        <authorList>
            <person name="Pester M."/>
            <person name="Brambilla E."/>
            <person name="Alazard D."/>
            <person name="Rattei T."/>
            <person name="Weinmaier T."/>
            <person name="Han J."/>
            <person name="Lucas S."/>
            <person name="Lapidus A."/>
            <person name="Cheng J.F."/>
            <person name="Goodwin L."/>
            <person name="Pitluck S."/>
            <person name="Peters L."/>
            <person name="Ovchinnikova G."/>
            <person name="Teshima H."/>
            <person name="Detter J.C."/>
            <person name="Han C.S."/>
            <person name="Tapia R."/>
            <person name="Land M.L."/>
            <person name="Hauser L."/>
            <person name="Kyrpides N.C."/>
            <person name="Ivanova N.N."/>
            <person name="Pagani I."/>
            <person name="Huntmann M."/>
            <person name="Wei C.L."/>
            <person name="Davenport K.W."/>
            <person name="Daligault H."/>
            <person name="Chain P.S."/>
            <person name="Chen A."/>
            <person name="Mavromatis K."/>
            <person name="Markowitz V."/>
            <person name="Szeto E."/>
            <person name="Mikhailova N."/>
            <person name="Pati A."/>
            <person name="Wagner M."/>
            <person name="Woyke T."/>
            <person name="Ollivier B."/>
            <person name="Klenk H.P."/>
            <person name="Spring S."/>
            <person name="Loy A."/>
        </authorList>
    </citation>
    <scope>NUCLEOTIDE SEQUENCE [LARGE SCALE GENOMIC DNA]</scope>
    <source>
        <strain evidence="2">DSM 22704 / JCM 16185 / SJ4</strain>
    </source>
</reference>
<organism evidence="1 2">
    <name type="scientific">Desulfosporosinus acidiphilus (strain DSM 22704 / JCM 16185 / SJ4)</name>
    <dbReference type="NCBI Taxonomy" id="646529"/>
    <lineage>
        <taxon>Bacteria</taxon>
        <taxon>Bacillati</taxon>
        <taxon>Bacillota</taxon>
        <taxon>Clostridia</taxon>
        <taxon>Eubacteriales</taxon>
        <taxon>Desulfitobacteriaceae</taxon>
        <taxon>Desulfosporosinus</taxon>
    </lineage>
</organism>
<dbReference type="OrthoDB" id="8773977at2"/>
<evidence type="ECO:0000313" key="2">
    <source>
        <dbReference type="Proteomes" id="UP000002892"/>
    </source>
</evidence>
<dbReference type="KEGG" id="dai:Desaci_1404"/>
<proteinExistence type="predicted"/>
<protein>
    <submittedName>
        <fullName evidence="1">Uncharacterized protein</fullName>
    </submittedName>
</protein>
<dbReference type="HOGENOM" id="CLU_564663_0_0_9"/>
<dbReference type="eggNOG" id="ENOG5032R8J">
    <property type="taxonomic scope" value="Bacteria"/>
</dbReference>
<dbReference type="RefSeq" id="WP_014826434.1">
    <property type="nucleotide sequence ID" value="NC_018068.1"/>
</dbReference>
<sequence>MATLKYGSLYAIQNGYGNWNGGYLDTRGYSNTGNMLAVSTAIVWNRDQNSGIWKILSASGKNTGDPVCAGDSVYLQNQYPANPSVLGGYLDTRCGGCQGNFLCVSTAETEKRDGLSGTWLIITSNLTGQPVEESDDLWLQNEYGYDGGFLDTRCPDSDNLLCVSTSATKERDSNSTHWRFVNAKESATIDNVKSVFSNLGKQSFCHTYHKEDYLPGLIESHFKAVAAFGHKLIFTYTNIDITVGDGIYMIGDYHPCDETDNIPKVFKTDHPGWGHPCGAQSCGDFMAMGIQEDADGNNPSEIRIYDISMVQYNQPMKNIGVIKREQGVNGVAMTKEIGPDGRYIIAAKQSHLSIYRSSGPVLDATTTFDEIPGFPQDDFGGCGLGLVTQTDGTIYLFSFGGDDLSQNNHIDLFELDLQKATCTKVDTKKLDVPGFTTSFRWGKGLAVRSSNVIEFYATSRNMFPRLPFSVISSFDMAILVATG</sequence>
<dbReference type="EMBL" id="CP003639">
    <property type="protein sequence ID" value="AFM40427.1"/>
    <property type="molecule type" value="Genomic_DNA"/>
</dbReference>
<dbReference type="Proteomes" id="UP000002892">
    <property type="component" value="Chromosome"/>
</dbReference>
<name>I4D3Q3_DESAJ</name>
<keyword evidence="2" id="KW-1185">Reference proteome</keyword>
<gene>
    <name evidence="1" type="ordered locus">Desaci_1404</name>
</gene>
<evidence type="ECO:0000313" key="1">
    <source>
        <dbReference type="EMBL" id="AFM40427.1"/>
    </source>
</evidence>
<dbReference type="AlphaFoldDB" id="I4D3Q3"/>
<accession>I4D3Q3</accession>